<name>F6CWK7_MARPP</name>
<dbReference type="STRING" id="491952.Mar181_1310"/>
<dbReference type="KEGG" id="mpc:Mar181_1310"/>
<dbReference type="AlphaFoldDB" id="F6CWK7"/>
<evidence type="ECO:0000313" key="1">
    <source>
        <dbReference type="EMBL" id="AEF54357.1"/>
    </source>
</evidence>
<protein>
    <submittedName>
        <fullName evidence="1">Uncharacterized protein</fullName>
    </submittedName>
</protein>
<sequence>MQKAHGLDSLSLAAALGVREPRMKDPWENRIRPELKHITSLFENKVLGAFMSGHLVLESILVQMLETQPKEGDGGRYFKWSFRRKVDASESRGIIGKDAADFLRGLNDVRNRLAHKLDTPITFAEAFSLAELAAGGGIDFSDETIYLDPEKSEQWYGIEGIIQEVFQNAAQDLLGFLDDDSYILEFVSAKKS</sequence>
<gene>
    <name evidence="1" type="ordered locus">Mar181_1310</name>
</gene>
<organism evidence="1 2">
    <name type="scientific">Marinomonas posidonica (strain CECT 7376 / NCIMB 14433 / IVIA-Po-181)</name>
    <dbReference type="NCBI Taxonomy" id="491952"/>
    <lineage>
        <taxon>Bacteria</taxon>
        <taxon>Pseudomonadati</taxon>
        <taxon>Pseudomonadota</taxon>
        <taxon>Gammaproteobacteria</taxon>
        <taxon>Oceanospirillales</taxon>
        <taxon>Oceanospirillaceae</taxon>
        <taxon>Marinomonas</taxon>
    </lineage>
</organism>
<proteinExistence type="predicted"/>
<dbReference type="EMBL" id="CP002771">
    <property type="protein sequence ID" value="AEF54357.1"/>
    <property type="molecule type" value="Genomic_DNA"/>
</dbReference>
<dbReference type="Proteomes" id="UP000009230">
    <property type="component" value="Chromosome"/>
</dbReference>
<accession>F6CWK7</accession>
<reference evidence="1 2" key="1">
    <citation type="journal article" date="2012" name="Stand. Genomic Sci.">
        <title>Complete genome sequence of Marinomonas posidonica type strain (IVIA-Po-181(T)).</title>
        <authorList>
            <person name="Lucas-Elio P."/>
            <person name="Goodwin L."/>
            <person name="Woyke T."/>
            <person name="Pitluck S."/>
            <person name="Nolan M."/>
            <person name="Kyrpides N.C."/>
            <person name="Detter J.C."/>
            <person name="Copeland A."/>
            <person name="Lu M."/>
            <person name="Bruce D."/>
            <person name="Detter C."/>
            <person name="Tapia R."/>
            <person name="Han S."/>
            <person name="Land M.L."/>
            <person name="Ivanova N."/>
            <person name="Mikhailova N."/>
            <person name="Johnston A.W."/>
            <person name="Sanchez-Amat A."/>
        </authorList>
    </citation>
    <scope>NUCLEOTIDE SEQUENCE [LARGE SCALE GENOMIC DNA]</scope>
    <source>
        <strain evidence="2">CECT 7376 / NCIMB 14433 / IVIA-Po-181</strain>
    </source>
</reference>
<keyword evidence="2" id="KW-1185">Reference proteome</keyword>
<dbReference type="HOGENOM" id="CLU_1553970_0_0_6"/>
<evidence type="ECO:0000313" key="2">
    <source>
        <dbReference type="Proteomes" id="UP000009230"/>
    </source>
</evidence>